<dbReference type="InterPro" id="IPR003749">
    <property type="entry name" value="ThiS/MoaD-like"/>
</dbReference>
<evidence type="ECO:0000313" key="1">
    <source>
        <dbReference type="EMBL" id="TMI95588.1"/>
    </source>
</evidence>
<reference evidence="1 2" key="1">
    <citation type="journal article" date="2019" name="Nat. Microbiol.">
        <title>Mediterranean grassland soil C-N compound turnover is dependent on rainfall and depth, and is mediated by genomically divergent microorganisms.</title>
        <authorList>
            <person name="Diamond S."/>
            <person name="Andeer P.F."/>
            <person name="Li Z."/>
            <person name="Crits-Christoph A."/>
            <person name="Burstein D."/>
            <person name="Anantharaman K."/>
            <person name="Lane K.R."/>
            <person name="Thomas B.C."/>
            <person name="Pan C."/>
            <person name="Northen T.R."/>
            <person name="Banfield J.F."/>
        </authorList>
    </citation>
    <scope>NUCLEOTIDE SEQUENCE [LARGE SCALE GENOMIC DNA]</scope>
    <source>
        <strain evidence="1">NP_4</strain>
    </source>
</reference>
<evidence type="ECO:0000313" key="2">
    <source>
        <dbReference type="Proteomes" id="UP000319353"/>
    </source>
</evidence>
<accession>A0A537KII5</accession>
<dbReference type="PANTHER" id="PTHR38031">
    <property type="entry name" value="SULFUR CARRIER PROTEIN SLR0821-RELATED"/>
    <property type="match status" value="1"/>
</dbReference>
<gene>
    <name evidence="1" type="ORF">E6H01_14425</name>
</gene>
<dbReference type="InterPro" id="IPR012675">
    <property type="entry name" value="Beta-grasp_dom_sf"/>
</dbReference>
<protein>
    <submittedName>
        <fullName evidence="1">MoaD/ThiS family protein</fullName>
    </submittedName>
</protein>
<dbReference type="Proteomes" id="UP000319353">
    <property type="component" value="Unassembled WGS sequence"/>
</dbReference>
<dbReference type="Pfam" id="PF02597">
    <property type="entry name" value="ThiS"/>
    <property type="match status" value="1"/>
</dbReference>
<dbReference type="PANTHER" id="PTHR38031:SF1">
    <property type="entry name" value="SULFUR CARRIER PROTEIN CYSO"/>
    <property type="match status" value="1"/>
</dbReference>
<sequence>MAKVRIPAPLRKLTGDQRVVQASGATLVDLVDNLDQRFPGIKARLVDGDGRVHSFVNIFVDDQDVRFLQGLATPLGEEAEVAIIPAMAGGRSRETTGLGNRD</sequence>
<dbReference type="SUPFAM" id="SSF54285">
    <property type="entry name" value="MoaD/ThiS"/>
    <property type="match status" value="1"/>
</dbReference>
<dbReference type="Gene3D" id="3.10.20.30">
    <property type="match status" value="1"/>
</dbReference>
<organism evidence="1 2">
    <name type="scientific">Candidatus Segetimicrobium genomatis</name>
    <dbReference type="NCBI Taxonomy" id="2569760"/>
    <lineage>
        <taxon>Bacteria</taxon>
        <taxon>Bacillati</taxon>
        <taxon>Candidatus Sysuimicrobiota</taxon>
        <taxon>Candidatus Sysuimicrobiia</taxon>
        <taxon>Candidatus Sysuimicrobiales</taxon>
        <taxon>Candidatus Segetimicrobiaceae</taxon>
        <taxon>Candidatus Segetimicrobium</taxon>
    </lineage>
</organism>
<proteinExistence type="predicted"/>
<dbReference type="InterPro" id="IPR052045">
    <property type="entry name" value="Sulfur_Carrier/Prot_Modifier"/>
</dbReference>
<dbReference type="InterPro" id="IPR016155">
    <property type="entry name" value="Mopterin_synth/thiamin_S_b"/>
</dbReference>
<comment type="caution">
    <text evidence="1">The sequence shown here is derived from an EMBL/GenBank/DDBJ whole genome shotgun (WGS) entry which is preliminary data.</text>
</comment>
<dbReference type="EMBL" id="VBAL01000290">
    <property type="protein sequence ID" value="TMI95588.1"/>
    <property type="molecule type" value="Genomic_DNA"/>
</dbReference>
<name>A0A537KII5_9BACT</name>
<dbReference type="AlphaFoldDB" id="A0A537KII5"/>